<dbReference type="GO" id="GO:0006144">
    <property type="term" value="P:purine nucleobase metabolic process"/>
    <property type="evidence" value="ECO:0007669"/>
    <property type="project" value="UniProtKB-KW"/>
</dbReference>
<accession>A0A9D4TNL7</accession>
<evidence type="ECO:0000256" key="5">
    <source>
        <dbReference type="ARBA" id="ARBA00012609"/>
    </source>
</evidence>
<proteinExistence type="inferred from homology"/>
<dbReference type="InterPro" id="IPR023416">
    <property type="entry name" value="Transthyretin/HIU_hydrolase_d"/>
</dbReference>
<evidence type="ECO:0000313" key="10">
    <source>
        <dbReference type="Proteomes" id="UP001055712"/>
    </source>
</evidence>
<dbReference type="EMBL" id="SIDB01000007">
    <property type="protein sequence ID" value="KAI3430401.1"/>
    <property type="molecule type" value="Genomic_DNA"/>
</dbReference>
<protein>
    <recommendedName>
        <fullName evidence="5">hydroxyisourate hydrolase</fullName>
        <ecNumber evidence="5">3.5.2.17</ecNumber>
    </recommendedName>
</protein>
<dbReference type="CDD" id="cd05822">
    <property type="entry name" value="TLP_HIUase"/>
    <property type="match status" value="1"/>
</dbReference>
<evidence type="ECO:0000256" key="7">
    <source>
        <dbReference type="ARBA" id="ARBA00022801"/>
    </source>
</evidence>
<keyword evidence="6" id="KW-0659">Purine metabolism</keyword>
<comment type="similarity">
    <text evidence="3">Belongs to the transthyretin family. 5-hydroxyisourate hydrolase subfamily.</text>
</comment>
<keyword evidence="10" id="KW-1185">Reference proteome</keyword>
<dbReference type="Pfam" id="PF00576">
    <property type="entry name" value="Transthyretin"/>
    <property type="match status" value="1"/>
</dbReference>
<dbReference type="Proteomes" id="UP001055712">
    <property type="component" value="Unassembled WGS sequence"/>
</dbReference>
<name>A0A9D4TNL7_CHLVU</name>
<organism evidence="9 10">
    <name type="scientific">Chlorella vulgaris</name>
    <name type="common">Green alga</name>
    <dbReference type="NCBI Taxonomy" id="3077"/>
    <lineage>
        <taxon>Eukaryota</taxon>
        <taxon>Viridiplantae</taxon>
        <taxon>Chlorophyta</taxon>
        <taxon>core chlorophytes</taxon>
        <taxon>Trebouxiophyceae</taxon>
        <taxon>Chlorellales</taxon>
        <taxon>Chlorellaceae</taxon>
        <taxon>Chlorella clade</taxon>
        <taxon>Chlorella</taxon>
    </lineage>
</organism>
<dbReference type="Gene3D" id="2.60.40.180">
    <property type="entry name" value="Transthyretin/hydroxyisourate hydrolase domain"/>
    <property type="match status" value="1"/>
</dbReference>
<dbReference type="SUPFAM" id="SSF49472">
    <property type="entry name" value="Transthyretin (synonym: prealbumin)"/>
    <property type="match status" value="1"/>
</dbReference>
<dbReference type="InterPro" id="IPR014306">
    <property type="entry name" value="Hydroxyisourate_hydrolase"/>
</dbReference>
<sequence length="215" mass="23265">MPSTQLSQAAWINGGRSLRPPQYANLPANELTNAAVEQQKITELRMRKSFGSSEAGATHPGDRRAGRLLAQLAPPPAAAGSPAPGPPLRSPITTHVLDTCMGRPAPGVKATLARLAPGSAAAWQPLAAGQTDKDGRIGNLLAPSGTVEPGHYKMTWDTAEYMHRCSRQFPDFFPPGRRFYPSVSVEFEIHAGQEREHFHVPLTWNPFGYSTYRGS</sequence>
<evidence type="ECO:0000256" key="2">
    <source>
        <dbReference type="ARBA" id="ARBA00002704"/>
    </source>
</evidence>
<reference evidence="9" key="2">
    <citation type="submission" date="2020-11" db="EMBL/GenBank/DDBJ databases">
        <authorList>
            <person name="Cecchin M."/>
            <person name="Marcolungo L."/>
            <person name="Rossato M."/>
            <person name="Girolomoni L."/>
            <person name="Cosentino E."/>
            <person name="Cuine S."/>
            <person name="Li-Beisson Y."/>
            <person name="Delledonne M."/>
            <person name="Ballottari M."/>
        </authorList>
    </citation>
    <scope>NUCLEOTIDE SEQUENCE</scope>
    <source>
        <strain evidence="9">211/11P</strain>
        <tissue evidence="9">Whole cell</tissue>
    </source>
</reference>
<reference evidence="9" key="1">
    <citation type="journal article" date="2019" name="Plant J.">
        <title>Chlorella vulgaris genome assembly and annotation reveals the molecular basis for metabolic acclimation to high light conditions.</title>
        <authorList>
            <person name="Cecchin M."/>
            <person name="Marcolungo L."/>
            <person name="Rossato M."/>
            <person name="Girolomoni L."/>
            <person name="Cosentino E."/>
            <person name="Cuine S."/>
            <person name="Li-Beisson Y."/>
            <person name="Delledonne M."/>
            <person name="Ballottari M."/>
        </authorList>
    </citation>
    <scope>NUCLEOTIDE SEQUENCE</scope>
    <source>
        <strain evidence="9">211/11P</strain>
    </source>
</reference>
<evidence type="ECO:0000256" key="4">
    <source>
        <dbReference type="ARBA" id="ARBA00011881"/>
    </source>
</evidence>
<evidence type="ECO:0000256" key="1">
    <source>
        <dbReference type="ARBA" id="ARBA00001043"/>
    </source>
</evidence>
<dbReference type="EC" id="3.5.2.17" evidence="5"/>
<comment type="function">
    <text evidence="2">Catalyzes the hydrolysis of 5-hydroxyisourate (HIU) to 2-oxo-4-hydroxy-4-carboxy-5-ureidoimidazoline (OHCU).</text>
</comment>
<dbReference type="NCBIfam" id="TIGR02962">
    <property type="entry name" value="hdxy_isourate"/>
    <property type="match status" value="1"/>
</dbReference>
<dbReference type="PANTHER" id="PTHR10395">
    <property type="entry name" value="URICASE AND TRANSTHYRETIN-RELATED"/>
    <property type="match status" value="1"/>
</dbReference>
<evidence type="ECO:0000259" key="8">
    <source>
        <dbReference type="Pfam" id="PF00576"/>
    </source>
</evidence>
<dbReference type="InterPro" id="IPR036817">
    <property type="entry name" value="Transthyretin/HIU_hydrolase_sf"/>
</dbReference>
<dbReference type="AlphaFoldDB" id="A0A9D4TNL7"/>
<feature type="domain" description="Transthyretin/hydroxyisourate hydrolase" evidence="8">
    <location>
        <begin position="92"/>
        <end position="214"/>
    </location>
</feature>
<evidence type="ECO:0000256" key="6">
    <source>
        <dbReference type="ARBA" id="ARBA00022631"/>
    </source>
</evidence>
<dbReference type="GO" id="GO:0033971">
    <property type="term" value="F:hydroxyisourate hydrolase activity"/>
    <property type="evidence" value="ECO:0007669"/>
    <property type="project" value="UniProtKB-EC"/>
</dbReference>
<gene>
    <name evidence="9" type="ORF">D9Q98_004996</name>
</gene>
<evidence type="ECO:0000256" key="3">
    <source>
        <dbReference type="ARBA" id="ARBA00009850"/>
    </source>
</evidence>
<dbReference type="OrthoDB" id="10265230at2759"/>
<keyword evidence="7" id="KW-0378">Hydrolase</keyword>
<evidence type="ECO:0000313" key="9">
    <source>
        <dbReference type="EMBL" id="KAI3430401.1"/>
    </source>
</evidence>
<comment type="catalytic activity">
    <reaction evidence="1">
        <text>5-hydroxyisourate + H2O = 5-hydroxy-2-oxo-4-ureido-2,5-dihydro-1H-imidazole-5-carboxylate + H(+)</text>
        <dbReference type="Rhea" id="RHEA:23736"/>
        <dbReference type="ChEBI" id="CHEBI:15377"/>
        <dbReference type="ChEBI" id="CHEBI:15378"/>
        <dbReference type="ChEBI" id="CHEBI:18072"/>
        <dbReference type="ChEBI" id="CHEBI:58639"/>
        <dbReference type="EC" id="3.5.2.17"/>
    </reaction>
</comment>
<comment type="caution">
    <text evidence="9">The sequence shown here is derived from an EMBL/GenBank/DDBJ whole genome shotgun (WGS) entry which is preliminary data.</text>
</comment>
<comment type="subunit">
    <text evidence="4">Homotetramer.</text>
</comment>
<dbReference type="PANTHER" id="PTHR10395:SF7">
    <property type="entry name" value="5-HYDROXYISOURATE HYDROLASE"/>
    <property type="match status" value="1"/>
</dbReference>